<accession>A0AAJ7EDR5</accession>
<dbReference type="InterPro" id="IPR020846">
    <property type="entry name" value="MFS_dom"/>
</dbReference>
<dbReference type="GO" id="GO:0016020">
    <property type="term" value="C:membrane"/>
    <property type="evidence" value="ECO:0007669"/>
    <property type="project" value="UniProtKB-SubCell"/>
</dbReference>
<dbReference type="PANTHER" id="PTHR24064">
    <property type="entry name" value="SOLUTE CARRIER FAMILY 22 MEMBER"/>
    <property type="match status" value="1"/>
</dbReference>
<feature type="transmembrane region" description="Helical" evidence="5">
    <location>
        <begin position="377"/>
        <end position="401"/>
    </location>
</feature>
<organism evidence="7">
    <name type="scientific">Papilio xuthus</name>
    <name type="common">Asian swallowtail butterfly</name>
    <dbReference type="NCBI Taxonomy" id="66420"/>
    <lineage>
        <taxon>Eukaryota</taxon>
        <taxon>Metazoa</taxon>
        <taxon>Ecdysozoa</taxon>
        <taxon>Arthropoda</taxon>
        <taxon>Hexapoda</taxon>
        <taxon>Insecta</taxon>
        <taxon>Pterygota</taxon>
        <taxon>Neoptera</taxon>
        <taxon>Endopterygota</taxon>
        <taxon>Lepidoptera</taxon>
        <taxon>Glossata</taxon>
        <taxon>Ditrysia</taxon>
        <taxon>Papilionoidea</taxon>
        <taxon>Papilionidae</taxon>
        <taxon>Papilioninae</taxon>
        <taxon>Papilio</taxon>
    </lineage>
</organism>
<evidence type="ECO:0000256" key="4">
    <source>
        <dbReference type="ARBA" id="ARBA00023136"/>
    </source>
</evidence>
<feature type="transmembrane region" description="Helical" evidence="5">
    <location>
        <begin position="352"/>
        <end position="371"/>
    </location>
</feature>
<dbReference type="RefSeq" id="XP_013173243.1">
    <property type="nucleotide sequence ID" value="XM_013317789.1"/>
</dbReference>
<keyword evidence="2 5" id="KW-0812">Transmembrane</keyword>
<dbReference type="Pfam" id="PF00083">
    <property type="entry name" value="Sugar_tr"/>
    <property type="match status" value="1"/>
</dbReference>
<evidence type="ECO:0000256" key="2">
    <source>
        <dbReference type="ARBA" id="ARBA00022692"/>
    </source>
</evidence>
<dbReference type="SUPFAM" id="SSF103473">
    <property type="entry name" value="MFS general substrate transporter"/>
    <property type="match status" value="1"/>
</dbReference>
<dbReference type="GO" id="GO:0022857">
    <property type="term" value="F:transmembrane transporter activity"/>
    <property type="evidence" value="ECO:0007669"/>
    <property type="project" value="InterPro"/>
</dbReference>
<dbReference type="Proteomes" id="UP000694872">
    <property type="component" value="Unplaced"/>
</dbReference>
<dbReference type="Gene3D" id="1.20.1250.20">
    <property type="entry name" value="MFS general substrate transporter like domains"/>
    <property type="match status" value="1"/>
</dbReference>
<evidence type="ECO:0000256" key="5">
    <source>
        <dbReference type="SAM" id="Phobius"/>
    </source>
</evidence>
<gene>
    <name evidence="7" type="primary">LOC106121953</name>
</gene>
<keyword evidence="3 5" id="KW-1133">Transmembrane helix</keyword>
<feature type="transmembrane region" description="Helical" evidence="5">
    <location>
        <begin position="323"/>
        <end position="343"/>
    </location>
</feature>
<proteinExistence type="predicted"/>
<dbReference type="InterPro" id="IPR036259">
    <property type="entry name" value="MFS_trans_sf"/>
</dbReference>
<feature type="transmembrane region" description="Helical" evidence="5">
    <location>
        <begin position="145"/>
        <end position="167"/>
    </location>
</feature>
<dbReference type="AlphaFoldDB" id="A0AAJ7EDR5"/>
<feature type="transmembrane region" description="Helical" evidence="5">
    <location>
        <begin position="438"/>
        <end position="458"/>
    </location>
</feature>
<reference evidence="7" key="1">
    <citation type="submission" date="2025-08" db="UniProtKB">
        <authorList>
            <consortium name="RefSeq"/>
        </authorList>
    </citation>
    <scope>IDENTIFICATION</scope>
</reference>
<comment type="subcellular location">
    <subcellularLocation>
        <location evidence="1">Membrane</location>
        <topology evidence="1">Multi-pass membrane protein</topology>
    </subcellularLocation>
</comment>
<dbReference type="PROSITE" id="PS50850">
    <property type="entry name" value="MFS"/>
    <property type="match status" value="1"/>
</dbReference>
<evidence type="ECO:0000256" key="1">
    <source>
        <dbReference type="ARBA" id="ARBA00004141"/>
    </source>
</evidence>
<feature type="transmembrane region" description="Helical" evidence="5">
    <location>
        <begin position="121"/>
        <end position="139"/>
    </location>
</feature>
<protein>
    <submittedName>
        <fullName evidence="7">Organic cation transporter protein-like</fullName>
    </submittedName>
</protein>
<feature type="transmembrane region" description="Helical" evidence="5">
    <location>
        <begin position="293"/>
        <end position="317"/>
    </location>
</feature>
<feature type="transmembrane region" description="Helical" evidence="5">
    <location>
        <begin position="207"/>
        <end position="226"/>
    </location>
</feature>
<feature type="transmembrane region" description="Helical" evidence="5">
    <location>
        <begin position="179"/>
        <end position="201"/>
    </location>
</feature>
<evidence type="ECO:0000259" key="6">
    <source>
        <dbReference type="PROSITE" id="PS50850"/>
    </source>
</evidence>
<name>A0AAJ7EDR5_PAPXU</name>
<evidence type="ECO:0000256" key="3">
    <source>
        <dbReference type="ARBA" id="ARBA00022989"/>
    </source>
</evidence>
<feature type="transmembrane region" description="Helical" evidence="5">
    <location>
        <begin position="94"/>
        <end position="114"/>
    </location>
</feature>
<dbReference type="GeneID" id="106121953"/>
<sequence>MSADDAFEKVIGRFGKFQSWVMFLIYIGRLPTDFQLTNVVFILPSVEYECTDDQVLNTTNYCPCTNPKYDTSNVVESVTTTWNLICNKTQLASFAQSTLQIGILAGSLIYGYLSDRYGRKITTLTALISNVIFIIMSGVVPDLWMFLVCRFLIGTAVGGTMLCSYILMVELSGTSFRPYLTGLTEMAYVTASIIQPMLAYYVREWRYLQMVTSVPWVFVIIYYWLLPESPRWLLTMGKKQEAINVLTKIAKWNNRPTENIGAIIDKIQEHSLNHNKQNHSSYLDLFKTTRLRIYTIVMALVWFCCGHTFFGINQYIGRLQGNFYFNVMLSGLFLLPGVVLNILSCLFLQRKIGVIASFLIAAVSLTVFIFIPSNAYTMSLVFAVFGQMGAYMAFIQIYLYTSEVFPTVVRNSAMGFASMSARVGGFAAPFVVNIGIEWASITIFSTVALVAGFLCFLLPDTKDTVLLNTIQQTEQSERKIKS</sequence>
<keyword evidence="4 5" id="KW-0472">Membrane</keyword>
<evidence type="ECO:0000313" key="7">
    <source>
        <dbReference type="RefSeq" id="XP_013173243.1"/>
    </source>
</evidence>
<dbReference type="KEGG" id="pxu:106121953"/>
<dbReference type="InterPro" id="IPR005828">
    <property type="entry name" value="MFS_sugar_transport-like"/>
</dbReference>
<feature type="domain" description="Major facilitator superfamily (MFS) profile" evidence="6">
    <location>
        <begin position="21"/>
        <end position="463"/>
    </location>
</feature>